<organism evidence="1">
    <name type="scientific">hydrothermal vent metagenome</name>
    <dbReference type="NCBI Taxonomy" id="652676"/>
    <lineage>
        <taxon>unclassified sequences</taxon>
        <taxon>metagenomes</taxon>
        <taxon>ecological metagenomes</taxon>
    </lineage>
</organism>
<dbReference type="AlphaFoldDB" id="A0A1W1CMK2"/>
<proteinExistence type="predicted"/>
<name>A0A1W1CMK2_9ZZZZ</name>
<protein>
    <submittedName>
        <fullName evidence="1">Uncharacterized protein</fullName>
    </submittedName>
</protein>
<dbReference type="EMBL" id="FPHM01000102">
    <property type="protein sequence ID" value="SFV66922.1"/>
    <property type="molecule type" value="Genomic_DNA"/>
</dbReference>
<sequence>MYRITLEINSSIYEHIMFFLENLPKNLVNIKQEREIKIKKPIEKSIVSKMKNLQGVGKELYQDIDSDIYIKELRSEW</sequence>
<reference evidence="1" key="1">
    <citation type="submission" date="2016-10" db="EMBL/GenBank/DDBJ databases">
        <authorList>
            <person name="de Groot N.N."/>
        </authorList>
    </citation>
    <scope>NUCLEOTIDE SEQUENCE</scope>
</reference>
<evidence type="ECO:0000313" key="1">
    <source>
        <dbReference type="EMBL" id="SFV66922.1"/>
    </source>
</evidence>
<gene>
    <name evidence="1" type="ORF">MNB_SV-13-1392</name>
</gene>
<accession>A0A1W1CMK2</accession>